<name>A0A9J5XBN1_SOLCO</name>
<dbReference type="AlphaFoldDB" id="A0A9J5XBN1"/>
<gene>
    <name evidence="1" type="ORF">H5410_045046</name>
</gene>
<evidence type="ECO:0000313" key="1">
    <source>
        <dbReference type="EMBL" id="KAG5584612.1"/>
    </source>
</evidence>
<organism evidence="1 2">
    <name type="scientific">Solanum commersonii</name>
    <name type="common">Commerson's wild potato</name>
    <name type="synonym">Commerson's nightshade</name>
    <dbReference type="NCBI Taxonomy" id="4109"/>
    <lineage>
        <taxon>Eukaryota</taxon>
        <taxon>Viridiplantae</taxon>
        <taxon>Streptophyta</taxon>
        <taxon>Embryophyta</taxon>
        <taxon>Tracheophyta</taxon>
        <taxon>Spermatophyta</taxon>
        <taxon>Magnoliopsida</taxon>
        <taxon>eudicotyledons</taxon>
        <taxon>Gunneridae</taxon>
        <taxon>Pentapetalae</taxon>
        <taxon>asterids</taxon>
        <taxon>lamiids</taxon>
        <taxon>Solanales</taxon>
        <taxon>Solanaceae</taxon>
        <taxon>Solanoideae</taxon>
        <taxon>Solaneae</taxon>
        <taxon>Solanum</taxon>
    </lineage>
</organism>
<protein>
    <submittedName>
        <fullName evidence="1">Uncharacterized protein</fullName>
    </submittedName>
</protein>
<proteinExistence type="predicted"/>
<dbReference type="EMBL" id="JACXVP010000009">
    <property type="protein sequence ID" value="KAG5584612.1"/>
    <property type="molecule type" value="Genomic_DNA"/>
</dbReference>
<keyword evidence="2" id="KW-1185">Reference proteome</keyword>
<accession>A0A9J5XBN1</accession>
<evidence type="ECO:0000313" key="2">
    <source>
        <dbReference type="Proteomes" id="UP000824120"/>
    </source>
</evidence>
<comment type="caution">
    <text evidence="1">The sequence shown here is derived from an EMBL/GenBank/DDBJ whole genome shotgun (WGS) entry which is preliminary data.</text>
</comment>
<dbReference type="Proteomes" id="UP000824120">
    <property type="component" value="Chromosome 9"/>
</dbReference>
<sequence>MKSSLALAYSLSRAECVGMRLGFTLSILKQAKSEESKRLKPKILELKPFEPSSSSKPSQNLELKNKNQNNNSQRVFIVFKNLCCNGSFSVVSRDCRLTRAKHTRTKSEDKIFGRLAEWVRRFSDSHFFDLSATFQTQVQSLKKGVSNSATQDSIMNAHNKTQFTYANIKCALKDSSCDSPISKNLVLTIFALNASSSSTIVFKCHHIRNDSNFTQWFTV</sequence>
<reference evidence="1 2" key="1">
    <citation type="submission" date="2020-09" db="EMBL/GenBank/DDBJ databases">
        <title>De no assembly of potato wild relative species, Solanum commersonii.</title>
        <authorList>
            <person name="Cho K."/>
        </authorList>
    </citation>
    <scope>NUCLEOTIDE SEQUENCE [LARGE SCALE GENOMIC DNA]</scope>
    <source>
        <strain evidence="1">LZ3.2</strain>
        <tissue evidence="1">Leaf</tissue>
    </source>
</reference>